<sequence length="105" mass="11736">MAKIKNFGDMPIEELNNQVANGARFVIFQYTVSIVVATFKRPTNIYYIPAGEKAIKYGAKYSVLSAVLGWWGLPWGPIYTIGSLGTNFKGKDITQEVVAQFNNRQ</sequence>
<dbReference type="Proteomes" id="UP000627292">
    <property type="component" value="Unassembled WGS sequence"/>
</dbReference>
<dbReference type="AlphaFoldDB" id="A0A917MYJ0"/>
<name>A0A917MYJ0_9BACT</name>
<gene>
    <name evidence="1" type="ORF">GCM10011379_29180</name>
</gene>
<organism evidence="1 2">
    <name type="scientific">Filimonas zeae</name>
    <dbReference type="NCBI Taxonomy" id="1737353"/>
    <lineage>
        <taxon>Bacteria</taxon>
        <taxon>Pseudomonadati</taxon>
        <taxon>Bacteroidota</taxon>
        <taxon>Chitinophagia</taxon>
        <taxon>Chitinophagales</taxon>
        <taxon>Chitinophagaceae</taxon>
        <taxon>Filimonas</taxon>
    </lineage>
</organism>
<reference evidence="1" key="1">
    <citation type="journal article" date="2014" name="Int. J. Syst. Evol. Microbiol.">
        <title>Complete genome sequence of Corynebacterium casei LMG S-19264T (=DSM 44701T), isolated from a smear-ripened cheese.</title>
        <authorList>
            <consortium name="US DOE Joint Genome Institute (JGI-PGF)"/>
            <person name="Walter F."/>
            <person name="Albersmeier A."/>
            <person name="Kalinowski J."/>
            <person name="Ruckert C."/>
        </authorList>
    </citation>
    <scope>NUCLEOTIDE SEQUENCE</scope>
    <source>
        <strain evidence="1">CGMCC 1.15290</strain>
    </source>
</reference>
<reference evidence="1" key="2">
    <citation type="submission" date="2020-09" db="EMBL/GenBank/DDBJ databases">
        <authorList>
            <person name="Sun Q."/>
            <person name="Zhou Y."/>
        </authorList>
    </citation>
    <scope>NUCLEOTIDE SEQUENCE</scope>
    <source>
        <strain evidence="1">CGMCC 1.15290</strain>
    </source>
</reference>
<proteinExistence type="predicted"/>
<protein>
    <submittedName>
        <fullName evidence="1">Uncharacterized protein</fullName>
    </submittedName>
</protein>
<evidence type="ECO:0000313" key="2">
    <source>
        <dbReference type="Proteomes" id="UP000627292"/>
    </source>
</evidence>
<evidence type="ECO:0000313" key="1">
    <source>
        <dbReference type="EMBL" id="GGH70667.1"/>
    </source>
</evidence>
<accession>A0A917MYJ0</accession>
<keyword evidence="2" id="KW-1185">Reference proteome</keyword>
<dbReference type="RefSeq" id="WP_188953476.1">
    <property type="nucleotide sequence ID" value="NZ_BMIB01000003.1"/>
</dbReference>
<comment type="caution">
    <text evidence="1">The sequence shown here is derived from an EMBL/GenBank/DDBJ whole genome shotgun (WGS) entry which is preliminary data.</text>
</comment>
<dbReference type="EMBL" id="BMIB01000003">
    <property type="protein sequence ID" value="GGH70667.1"/>
    <property type="molecule type" value="Genomic_DNA"/>
</dbReference>